<accession>A0ABT3CQS6</accession>
<reference evidence="1 2" key="1">
    <citation type="submission" date="2022-10" db="EMBL/GenBank/DDBJ databases">
        <title>Comparative genomics and taxonomic characterization of three novel marine species of genus Reichenbachiella exhibiting antioxidant and polysaccharide degradation activities.</title>
        <authorList>
            <person name="Muhammad N."/>
            <person name="Lee Y.-J."/>
            <person name="Ko J."/>
            <person name="Kim S.-G."/>
        </authorList>
    </citation>
    <scope>NUCLEOTIDE SEQUENCE [LARGE SCALE GENOMIC DNA]</scope>
    <source>
        <strain evidence="1 2">ABR2-5</strain>
    </source>
</reference>
<dbReference type="Pfam" id="PF12864">
    <property type="entry name" value="DUF3822"/>
    <property type="match status" value="1"/>
</dbReference>
<keyword evidence="2" id="KW-1185">Reference proteome</keyword>
<dbReference type="Gene3D" id="3.30.420.250">
    <property type="match status" value="1"/>
</dbReference>
<dbReference type="InterPro" id="IPR024213">
    <property type="entry name" value="DUF3822"/>
</dbReference>
<proteinExistence type="predicted"/>
<comment type="caution">
    <text evidence="1">The sequence shown here is derived from an EMBL/GenBank/DDBJ whole genome shotgun (WGS) entry which is preliminary data.</text>
</comment>
<gene>
    <name evidence="1" type="ORF">N7U62_04355</name>
</gene>
<sequence length="296" mass="34227">METTKSTLYKLVSRVKDNRFDVDKLHDYCLLLQIGIRDIQVCVTDSKDNSCLLVEDFLLLEIKTVNARLKALANLFENHHLLKAGFWKSVKLSLKSHKFSLVPSSHFIPDSIGEYLKLNCVVNPNVEGEYYYQHKSSNVVNAFAADKRLVSWVESLYPAIDVTVMHQGSSLIEAILRQKGATEGKNVYCILDRNVLHVFVSQSSQLYYYNQFSIKSSKELLKYTMLVFKEFELDQRTQPVVFWGSLSEKGESLALLRKYIRNVNLGKKPGFLRFNYMFDEIPDHHHIDLFSMHLCD</sequence>
<dbReference type="EMBL" id="JAOYOD010000001">
    <property type="protein sequence ID" value="MCV9385879.1"/>
    <property type="molecule type" value="Genomic_DNA"/>
</dbReference>
<dbReference type="Proteomes" id="UP001300692">
    <property type="component" value="Unassembled WGS sequence"/>
</dbReference>
<protein>
    <submittedName>
        <fullName evidence="1">DUF3822 family protein</fullName>
    </submittedName>
</protein>
<evidence type="ECO:0000313" key="1">
    <source>
        <dbReference type="EMBL" id="MCV9385879.1"/>
    </source>
</evidence>
<dbReference type="CDD" id="cd24013">
    <property type="entry name" value="ASKHA_ATPase_BT3980-like"/>
    <property type="match status" value="1"/>
</dbReference>
<dbReference type="RefSeq" id="WP_264136662.1">
    <property type="nucleotide sequence ID" value="NZ_JAOYOD010000001.1"/>
</dbReference>
<evidence type="ECO:0000313" key="2">
    <source>
        <dbReference type="Proteomes" id="UP001300692"/>
    </source>
</evidence>
<name>A0ABT3CQS6_9BACT</name>
<organism evidence="1 2">
    <name type="scientific">Reichenbachiella ulvae</name>
    <dbReference type="NCBI Taxonomy" id="2980104"/>
    <lineage>
        <taxon>Bacteria</taxon>
        <taxon>Pseudomonadati</taxon>
        <taxon>Bacteroidota</taxon>
        <taxon>Cytophagia</taxon>
        <taxon>Cytophagales</taxon>
        <taxon>Reichenbachiellaceae</taxon>
        <taxon>Reichenbachiella</taxon>
    </lineage>
</organism>
<dbReference type="Gene3D" id="3.30.420.260">
    <property type="match status" value="1"/>
</dbReference>